<evidence type="ECO:0000313" key="2">
    <source>
        <dbReference type="Proteomes" id="UP001329430"/>
    </source>
</evidence>
<dbReference type="GO" id="GO:0005549">
    <property type="term" value="F:odorant binding"/>
    <property type="evidence" value="ECO:0007669"/>
    <property type="project" value="InterPro"/>
</dbReference>
<dbReference type="SUPFAM" id="SSF47565">
    <property type="entry name" value="Insect pheromone/odorant-binding proteins"/>
    <property type="match status" value="1"/>
</dbReference>
<reference evidence="1 2" key="1">
    <citation type="journal article" date="2024" name="Insects">
        <title>An Improved Chromosome-Level Genome Assembly of the Firefly Pyrocoelia pectoralis.</title>
        <authorList>
            <person name="Fu X."/>
            <person name="Meyer-Rochow V.B."/>
            <person name="Ballantyne L."/>
            <person name="Zhu X."/>
        </authorList>
    </citation>
    <scope>NUCLEOTIDE SEQUENCE [LARGE SCALE GENOMIC DNA]</scope>
    <source>
        <strain evidence="1">XCY_ONT2</strain>
    </source>
</reference>
<sequence length="146" mass="16703">MSAVSVKGVLKVNSNNVDFVKEAPQTARKCIDVDDSDAETFIDYIENKFILPEDNEKFILFFDCVVANQNLFDVEGDVNQDLLRTSYATYLSYRFDVSVEKIESILEGYFLTCYTSPRITPRALNAIKRRNCGMMYIAKTLNKIVK</sequence>
<dbReference type="EMBL" id="JAVRBK010000002">
    <property type="protein sequence ID" value="KAK5647532.1"/>
    <property type="molecule type" value="Genomic_DNA"/>
</dbReference>
<keyword evidence="2" id="KW-1185">Reference proteome</keyword>
<protein>
    <submittedName>
        <fullName evidence="1">Uncharacterized protein</fullName>
    </submittedName>
</protein>
<gene>
    <name evidence="1" type="ORF">RI129_002424</name>
</gene>
<dbReference type="AlphaFoldDB" id="A0AAN7VGJ0"/>
<dbReference type="InterPro" id="IPR036728">
    <property type="entry name" value="PBP_GOBP_sf"/>
</dbReference>
<proteinExistence type="predicted"/>
<dbReference type="Proteomes" id="UP001329430">
    <property type="component" value="Chromosome 2"/>
</dbReference>
<accession>A0AAN7VGJ0</accession>
<organism evidence="1 2">
    <name type="scientific">Pyrocoelia pectoralis</name>
    <dbReference type="NCBI Taxonomy" id="417401"/>
    <lineage>
        <taxon>Eukaryota</taxon>
        <taxon>Metazoa</taxon>
        <taxon>Ecdysozoa</taxon>
        <taxon>Arthropoda</taxon>
        <taxon>Hexapoda</taxon>
        <taxon>Insecta</taxon>
        <taxon>Pterygota</taxon>
        <taxon>Neoptera</taxon>
        <taxon>Endopterygota</taxon>
        <taxon>Coleoptera</taxon>
        <taxon>Polyphaga</taxon>
        <taxon>Elateriformia</taxon>
        <taxon>Elateroidea</taxon>
        <taxon>Lampyridae</taxon>
        <taxon>Lampyrinae</taxon>
        <taxon>Pyrocoelia</taxon>
    </lineage>
</organism>
<comment type="caution">
    <text evidence="1">The sequence shown here is derived from an EMBL/GenBank/DDBJ whole genome shotgun (WGS) entry which is preliminary data.</text>
</comment>
<name>A0AAN7VGJ0_9COLE</name>
<evidence type="ECO:0000313" key="1">
    <source>
        <dbReference type="EMBL" id="KAK5647532.1"/>
    </source>
</evidence>